<dbReference type="RefSeq" id="WP_099517822.1">
    <property type="nucleotide sequence ID" value="NZ_CP016808.1"/>
</dbReference>
<sequence length="263" mass="29709">MNKKRQRSSLVLVIVMAFVFVSGAAAVYFLKANHKEAPAGADAADSVRLEVKKVGPEMLVVEGANGEKVELAIGDIPLYKEYLGLQADVADIEKEVERTQVETLDIADQERFILLKYNCANKQCSTILVKESNSGLVSVGLADGIFQDYKLSPEKNRLLLRFGYNEGGQVVRHVLFAVDLVRMKVIPYERAELAKVYMFTPTWPIPDYEWVDNDQFWMASADLQSSQAGFEEVRNWFASSERKIKKMTILLNQEERLDAYSMP</sequence>
<evidence type="ECO:0000313" key="1">
    <source>
        <dbReference type="EMBL" id="ANY66507.1"/>
    </source>
</evidence>
<dbReference type="AlphaFoldDB" id="A0A1B2DFL0"/>
<gene>
    <name evidence="1" type="ORF">BBD42_08580</name>
</gene>
<organism evidence="1">
    <name type="scientific">Paenibacillus sp. BIHB 4019</name>
    <dbReference type="NCBI Taxonomy" id="1870819"/>
    <lineage>
        <taxon>Bacteria</taxon>
        <taxon>Bacillati</taxon>
        <taxon>Bacillota</taxon>
        <taxon>Bacilli</taxon>
        <taxon>Bacillales</taxon>
        <taxon>Paenibacillaceae</taxon>
        <taxon>Paenibacillus</taxon>
    </lineage>
</organism>
<proteinExistence type="predicted"/>
<reference evidence="1" key="1">
    <citation type="submission" date="2016-08" db="EMBL/GenBank/DDBJ databases">
        <title>Complete Genome Seqeunce of Paenibacillus sp. BIHB 4019 from tea rhizoplane.</title>
        <authorList>
            <person name="Thakur R."/>
            <person name="Swarnkar M.K."/>
            <person name="Gulati A."/>
        </authorList>
    </citation>
    <scope>NUCLEOTIDE SEQUENCE [LARGE SCALE GENOMIC DNA]</scope>
    <source>
        <strain evidence="1">BIHB4019</strain>
    </source>
</reference>
<dbReference type="EMBL" id="CP016808">
    <property type="protein sequence ID" value="ANY66507.1"/>
    <property type="molecule type" value="Genomic_DNA"/>
</dbReference>
<accession>A0A1B2DFL0</accession>
<protein>
    <submittedName>
        <fullName evidence="1">Uncharacterized protein</fullName>
    </submittedName>
</protein>
<name>A0A1B2DFL0_9BACL</name>